<organism evidence="16 17">
    <name type="scientific">Sediminimonas qiaohouensis</name>
    <dbReference type="NCBI Taxonomy" id="552061"/>
    <lineage>
        <taxon>Bacteria</taxon>
        <taxon>Pseudomonadati</taxon>
        <taxon>Pseudomonadota</taxon>
        <taxon>Alphaproteobacteria</taxon>
        <taxon>Rhodobacterales</taxon>
        <taxon>Roseobacteraceae</taxon>
        <taxon>Sediminimonas</taxon>
    </lineage>
</organism>
<keyword evidence="5" id="KW-0645">Protease</keyword>
<comment type="similarity">
    <text evidence="3">In the N-terminal section; belongs to the glycosyltransferase 51 family.</text>
</comment>
<dbReference type="GO" id="GO:0009252">
    <property type="term" value="P:peptidoglycan biosynthetic process"/>
    <property type="evidence" value="ECO:0007669"/>
    <property type="project" value="UniProtKB-UniPathway"/>
</dbReference>
<feature type="domain" description="Penicillin-binding protein transpeptidase" evidence="13">
    <location>
        <begin position="302"/>
        <end position="524"/>
    </location>
</feature>
<dbReference type="Proteomes" id="UP000483078">
    <property type="component" value="Unassembled WGS sequence"/>
</dbReference>
<evidence type="ECO:0000256" key="3">
    <source>
        <dbReference type="ARBA" id="ARBA00007739"/>
    </source>
</evidence>
<gene>
    <name evidence="16" type="primary">pbpC</name>
    <name evidence="16" type="ORF">FH759_00030</name>
</gene>
<dbReference type="PANTHER" id="PTHR32282">
    <property type="entry name" value="BINDING PROTEIN TRANSPEPTIDASE, PUTATIVE-RELATED"/>
    <property type="match status" value="1"/>
</dbReference>
<dbReference type="Pfam" id="PF06832">
    <property type="entry name" value="BiPBP_C"/>
    <property type="match status" value="1"/>
</dbReference>
<evidence type="ECO:0000259" key="15">
    <source>
        <dbReference type="Pfam" id="PF06832"/>
    </source>
</evidence>
<evidence type="ECO:0000259" key="14">
    <source>
        <dbReference type="Pfam" id="PF00912"/>
    </source>
</evidence>
<evidence type="ECO:0000256" key="2">
    <source>
        <dbReference type="ARBA" id="ARBA00007090"/>
    </source>
</evidence>
<dbReference type="GO" id="GO:0004180">
    <property type="term" value="F:carboxypeptidase activity"/>
    <property type="evidence" value="ECO:0007669"/>
    <property type="project" value="UniProtKB-KW"/>
</dbReference>
<feature type="chain" id="PRO_5028884017" description="peptidoglycan glycosyltransferase" evidence="12">
    <location>
        <begin position="20"/>
        <end position="682"/>
    </location>
</feature>
<comment type="caution">
    <text evidence="16">The sequence shown here is derived from an EMBL/GenBank/DDBJ whole genome shotgun (WGS) entry which is preliminary data.</text>
</comment>
<accession>A0A7C9HJZ3</accession>
<name>A0A7C9HJZ3_9RHOB</name>
<evidence type="ECO:0000256" key="8">
    <source>
        <dbReference type="ARBA" id="ARBA00022801"/>
    </source>
</evidence>
<evidence type="ECO:0000256" key="11">
    <source>
        <dbReference type="ARBA" id="ARBA00049902"/>
    </source>
</evidence>
<evidence type="ECO:0000256" key="7">
    <source>
        <dbReference type="ARBA" id="ARBA00022679"/>
    </source>
</evidence>
<dbReference type="GO" id="GO:0008955">
    <property type="term" value="F:peptidoglycan glycosyltransferase activity"/>
    <property type="evidence" value="ECO:0007669"/>
    <property type="project" value="UniProtKB-EC"/>
</dbReference>
<keyword evidence="9" id="KW-0511">Multifunctional enzyme</keyword>
<evidence type="ECO:0000259" key="13">
    <source>
        <dbReference type="Pfam" id="PF00905"/>
    </source>
</evidence>
<dbReference type="InterPro" id="IPR012338">
    <property type="entry name" value="Beta-lactam/transpept-like"/>
</dbReference>
<dbReference type="UniPathway" id="UPA00219"/>
<dbReference type="InterPro" id="IPR023346">
    <property type="entry name" value="Lysozyme-like_dom_sf"/>
</dbReference>
<feature type="domain" description="Penicillin-binding C-terminal" evidence="15">
    <location>
        <begin position="598"/>
        <end position="677"/>
    </location>
</feature>
<evidence type="ECO:0000256" key="9">
    <source>
        <dbReference type="ARBA" id="ARBA00023268"/>
    </source>
</evidence>
<dbReference type="InterPro" id="IPR001264">
    <property type="entry name" value="Glyco_trans_51"/>
</dbReference>
<dbReference type="Gene3D" id="1.10.3810.10">
    <property type="entry name" value="Biosynthetic peptidoglycan transglycosylase-like"/>
    <property type="match status" value="1"/>
</dbReference>
<evidence type="ECO:0000256" key="10">
    <source>
        <dbReference type="ARBA" id="ARBA00044770"/>
    </source>
</evidence>
<keyword evidence="12" id="KW-0732">Signal</keyword>
<dbReference type="GO" id="GO:0008658">
    <property type="term" value="F:penicillin binding"/>
    <property type="evidence" value="ECO:0007669"/>
    <property type="project" value="InterPro"/>
</dbReference>
<dbReference type="InterPro" id="IPR001460">
    <property type="entry name" value="PCN-bd_Tpept"/>
</dbReference>
<dbReference type="PANTHER" id="PTHR32282:SF15">
    <property type="entry name" value="PENICILLIN-BINDING PROTEIN 1C"/>
    <property type="match status" value="1"/>
</dbReference>
<keyword evidence="8" id="KW-0378">Hydrolase</keyword>
<dbReference type="EC" id="2.4.99.28" evidence="10"/>
<evidence type="ECO:0000256" key="4">
    <source>
        <dbReference type="ARBA" id="ARBA00022645"/>
    </source>
</evidence>
<comment type="catalytic activity">
    <reaction evidence="11">
        <text>[GlcNAc-(1-&gt;4)-Mur2Ac(oyl-L-Ala-gamma-D-Glu-L-Lys-D-Ala-D-Ala)](n)-di-trans,octa-cis-undecaprenyl diphosphate + beta-D-GlcNAc-(1-&gt;4)-Mur2Ac(oyl-L-Ala-gamma-D-Glu-L-Lys-D-Ala-D-Ala)-di-trans,octa-cis-undecaprenyl diphosphate = [GlcNAc-(1-&gt;4)-Mur2Ac(oyl-L-Ala-gamma-D-Glu-L-Lys-D-Ala-D-Ala)](n+1)-di-trans,octa-cis-undecaprenyl diphosphate + di-trans,octa-cis-undecaprenyl diphosphate + H(+)</text>
        <dbReference type="Rhea" id="RHEA:23708"/>
        <dbReference type="Rhea" id="RHEA-COMP:9602"/>
        <dbReference type="Rhea" id="RHEA-COMP:9603"/>
        <dbReference type="ChEBI" id="CHEBI:15378"/>
        <dbReference type="ChEBI" id="CHEBI:58405"/>
        <dbReference type="ChEBI" id="CHEBI:60033"/>
        <dbReference type="ChEBI" id="CHEBI:78435"/>
        <dbReference type="EC" id="2.4.99.28"/>
    </reaction>
</comment>
<evidence type="ECO:0000313" key="17">
    <source>
        <dbReference type="Proteomes" id="UP000483078"/>
    </source>
</evidence>
<comment type="pathway">
    <text evidence="1">Cell wall biogenesis; peptidoglycan biosynthesis.</text>
</comment>
<evidence type="ECO:0000256" key="12">
    <source>
        <dbReference type="SAM" id="SignalP"/>
    </source>
</evidence>
<evidence type="ECO:0000313" key="16">
    <source>
        <dbReference type="EMBL" id="MTJ03063.1"/>
    </source>
</evidence>
<dbReference type="Pfam" id="PF00912">
    <property type="entry name" value="Transgly"/>
    <property type="match status" value="1"/>
</dbReference>
<feature type="signal peptide" evidence="12">
    <location>
        <begin position="1"/>
        <end position="19"/>
    </location>
</feature>
<dbReference type="NCBIfam" id="TIGR02073">
    <property type="entry name" value="PBP_1c"/>
    <property type="match status" value="1"/>
</dbReference>
<dbReference type="EMBL" id="VENJ01000001">
    <property type="protein sequence ID" value="MTJ03063.1"/>
    <property type="molecule type" value="Genomic_DNA"/>
</dbReference>
<evidence type="ECO:0000256" key="5">
    <source>
        <dbReference type="ARBA" id="ARBA00022670"/>
    </source>
</evidence>
<feature type="domain" description="Glycosyl transferase family 51" evidence="14">
    <location>
        <begin position="58"/>
        <end position="225"/>
    </location>
</feature>
<dbReference type="Gene3D" id="3.40.710.10">
    <property type="entry name" value="DD-peptidase/beta-lactamase superfamily"/>
    <property type="match status" value="1"/>
</dbReference>
<reference evidence="16 17" key="1">
    <citation type="submission" date="2019-06" db="EMBL/GenBank/DDBJ databases">
        <title>Enrichment of Autotrophic Halophilic Microorganisms from Red Sea Brine Pool Using Microbial Electrosynthesis System.</title>
        <authorList>
            <person name="Alqahtani M.F."/>
            <person name="Bajracharya S."/>
            <person name="Katuri K.P."/>
            <person name="Ali M."/>
            <person name="Saikaly P.E."/>
        </authorList>
    </citation>
    <scope>NUCLEOTIDE SEQUENCE [LARGE SCALE GENOMIC DNA]</scope>
    <source>
        <strain evidence="16">MES6</strain>
    </source>
</reference>
<keyword evidence="4" id="KW-0121">Carboxypeptidase</keyword>
<dbReference type="InterPro" id="IPR009647">
    <property type="entry name" value="PBP_C"/>
</dbReference>
<dbReference type="SUPFAM" id="SSF56601">
    <property type="entry name" value="beta-lactamase/transpeptidase-like"/>
    <property type="match status" value="1"/>
</dbReference>
<dbReference type="AlphaFoldDB" id="A0A7C9HJZ3"/>
<dbReference type="InterPro" id="IPR036950">
    <property type="entry name" value="PBP_transglycosylase"/>
</dbReference>
<dbReference type="SUPFAM" id="SSF53955">
    <property type="entry name" value="Lysozyme-like"/>
    <property type="match status" value="1"/>
</dbReference>
<keyword evidence="7" id="KW-0808">Transferase</keyword>
<sequence length="682" mass="73189">MRRYGILLLVAVLFTAALARDALDGWIAATDLPSHIVDTSTEVRDRDGVLLRAYTVADGRWRLGARPDQVDPLYISMLLAYEDKRFQDHNGVDLRAMLRAGAQAAISGRIVSGASTLSMQVARLLEEGSTGKWKGKLRQIRVALALERRMDKAQILTLYLTLAPYGGNLEGVRAATLAWFGKEPMRLTPAQAALLVALPQSPEARRPDENPDAARAARDRVLTRMVQAGVLTAEAHQAARRAPVPSTRRAFPVLAPHMADRAVADAPDARQHDLTLRAPVQRRFERLAGQVLQGKSRHLSIAIVAADHRDGEILASVGSGGYRAGPREGYVDMTRALRSPGSTLKPLVYALSFDQGLAHPETLIDDTPVDFGGYAPQNFDGEFRGRLRVSDALRLSLNIPAVRLTRALGPARLMAGLRRAGADPQLPGGRAGLAVALGGVGLRLEGLVQLYAGLANGGRVVDLRWRRGARDNEQAQRLVGPAAAWHVGHILSRLSPPPGARAWPMAYKTGTSYGHRDAWAVGYDGAHVVGVWIGRPDGTPVPGAFGGDLAAPVLFAAFERLGGAPVPLPSPPPGALLVPNAGLPAPLQVFRPRGPEVRRAARGHAPRLAFPPDGARLPVRQEGLTAKVRAGVPPFSWLANGRPVVTGARRREVTLPDPGRGFLTLTVIDAEGRADRAQLRLD</sequence>
<dbReference type="Pfam" id="PF00905">
    <property type="entry name" value="Transpeptidase"/>
    <property type="match status" value="1"/>
</dbReference>
<dbReference type="GO" id="GO:0006508">
    <property type="term" value="P:proteolysis"/>
    <property type="evidence" value="ECO:0007669"/>
    <property type="project" value="UniProtKB-KW"/>
</dbReference>
<comment type="similarity">
    <text evidence="2">In the C-terminal section; belongs to the transpeptidase family.</text>
</comment>
<keyword evidence="6" id="KW-0328">Glycosyltransferase</keyword>
<dbReference type="InterPro" id="IPR011815">
    <property type="entry name" value="PBP_1c"/>
</dbReference>
<protein>
    <recommendedName>
        <fullName evidence="10">peptidoglycan glycosyltransferase</fullName>
        <ecNumber evidence="10">2.4.99.28</ecNumber>
    </recommendedName>
</protein>
<evidence type="ECO:0000256" key="6">
    <source>
        <dbReference type="ARBA" id="ARBA00022676"/>
    </source>
</evidence>
<dbReference type="RefSeq" id="WP_273247497.1">
    <property type="nucleotide sequence ID" value="NZ_VENJ01000001.1"/>
</dbReference>
<dbReference type="GO" id="GO:0030288">
    <property type="term" value="C:outer membrane-bounded periplasmic space"/>
    <property type="evidence" value="ECO:0007669"/>
    <property type="project" value="TreeGrafter"/>
</dbReference>
<evidence type="ECO:0000256" key="1">
    <source>
        <dbReference type="ARBA" id="ARBA00004752"/>
    </source>
</evidence>
<dbReference type="InterPro" id="IPR050396">
    <property type="entry name" value="Glycosyltr_51/Transpeptidase"/>
</dbReference>
<proteinExistence type="inferred from homology"/>